<dbReference type="InterPro" id="IPR012395">
    <property type="entry name" value="IGFBP_CNN"/>
</dbReference>
<dbReference type="InterPro" id="IPR050941">
    <property type="entry name" value="CCN"/>
</dbReference>
<reference evidence="10" key="1">
    <citation type="submission" date="2025-08" db="UniProtKB">
        <authorList>
            <consortium name="RefSeq"/>
        </authorList>
    </citation>
    <scope>IDENTIFICATION</scope>
</reference>
<evidence type="ECO:0000313" key="10">
    <source>
        <dbReference type="RefSeq" id="XP_030636834.1"/>
    </source>
</evidence>
<dbReference type="SUPFAM" id="SSF82895">
    <property type="entry name" value="TSP-1 type 1 repeat"/>
    <property type="match status" value="1"/>
</dbReference>
<dbReference type="InterPro" id="IPR043973">
    <property type="entry name" value="TSP1_CCN"/>
</dbReference>
<feature type="chain" id="PRO_5027072815" evidence="5">
    <location>
        <begin position="24"/>
        <end position="377"/>
    </location>
</feature>
<dbReference type="SMART" id="SM00121">
    <property type="entry name" value="IB"/>
    <property type="match status" value="1"/>
</dbReference>
<evidence type="ECO:0000259" key="7">
    <source>
        <dbReference type="PROSITE" id="PS50184"/>
    </source>
</evidence>
<dbReference type="InParanoid" id="A0A6J2VY97"/>
<dbReference type="InterPro" id="IPR001007">
    <property type="entry name" value="VWF_dom"/>
</dbReference>
<dbReference type="GO" id="GO:0005615">
    <property type="term" value="C:extracellular space"/>
    <property type="evidence" value="ECO:0007669"/>
    <property type="project" value="TreeGrafter"/>
</dbReference>
<gene>
    <name evidence="10" type="primary">ccn1l1</name>
</gene>
<dbReference type="SUPFAM" id="SSF57184">
    <property type="entry name" value="Growth factor receptor domain"/>
    <property type="match status" value="1"/>
</dbReference>
<feature type="domain" description="CTCK" evidence="6">
    <location>
        <begin position="280"/>
        <end position="355"/>
    </location>
</feature>
<organism evidence="9 10">
    <name type="scientific">Chanos chanos</name>
    <name type="common">Milkfish</name>
    <name type="synonym">Mugil chanos</name>
    <dbReference type="NCBI Taxonomy" id="29144"/>
    <lineage>
        <taxon>Eukaryota</taxon>
        <taxon>Metazoa</taxon>
        <taxon>Chordata</taxon>
        <taxon>Craniata</taxon>
        <taxon>Vertebrata</taxon>
        <taxon>Euteleostomi</taxon>
        <taxon>Actinopterygii</taxon>
        <taxon>Neopterygii</taxon>
        <taxon>Teleostei</taxon>
        <taxon>Ostariophysi</taxon>
        <taxon>Gonorynchiformes</taxon>
        <taxon>Chanidae</taxon>
        <taxon>Chanos</taxon>
    </lineage>
</organism>
<dbReference type="GO" id="GO:0007165">
    <property type="term" value="P:signal transduction"/>
    <property type="evidence" value="ECO:0007669"/>
    <property type="project" value="InterPro"/>
</dbReference>
<dbReference type="InterPro" id="IPR000884">
    <property type="entry name" value="TSP1_rpt"/>
</dbReference>
<dbReference type="InterPro" id="IPR009030">
    <property type="entry name" value="Growth_fac_rcpt_cys_sf"/>
</dbReference>
<dbReference type="PROSITE" id="PS51323">
    <property type="entry name" value="IGFBP_N_2"/>
    <property type="match status" value="1"/>
</dbReference>
<evidence type="ECO:0000313" key="9">
    <source>
        <dbReference type="Proteomes" id="UP000504632"/>
    </source>
</evidence>
<keyword evidence="3" id="KW-1015">Disulfide bond</keyword>
<dbReference type="AlphaFoldDB" id="A0A6J2VY97"/>
<feature type="domain" description="VWFC" evidence="7">
    <location>
        <begin position="97"/>
        <end position="163"/>
    </location>
</feature>
<feature type="signal peptide" evidence="5">
    <location>
        <begin position="1"/>
        <end position="23"/>
    </location>
</feature>
<dbReference type="GO" id="GO:0005178">
    <property type="term" value="F:integrin binding"/>
    <property type="evidence" value="ECO:0007669"/>
    <property type="project" value="TreeGrafter"/>
</dbReference>
<dbReference type="GO" id="GO:0031012">
    <property type="term" value="C:extracellular matrix"/>
    <property type="evidence" value="ECO:0007669"/>
    <property type="project" value="TreeGrafter"/>
</dbReference>
<keyword evidence="9" id="KW-1185">Reference proteome</keyword>
<comment type="caution">
    <text evidence="4">Lacks conserved residue(s) required for the propagation of feature annotation.</text>
</comment>
<dbReference type="PIRSF" id="PIRSF036495">
    <property type="entry name" value="IGFBP_rP_CNN"/>
    <property type="match status" value="1"/>
</dbReference>
<dbReference type="SUPFAM" id="SSF57603">
    <property type="entry name" value="FnI-like domain"/>
    <property type="match status" value="1"/>
</dbReference>
<dbReference type="Pfam" id="PF19035">
    <property type="entry name" value="TSP1_CCN"/>
    <property type="match status" value="1"/>
</dbReference>
<dbReference type="PANTHER" id="PTHR11348">
    <property type="entry name" value="CONNECTIVE TISSUE GROWTH FACTOR-RELATED"/>
    <property type="match status" value="1"/>
</dbReference>
<comment type="similarity">
    <text evidence="1">Belongs to the CCN family.</text>
</comment>
<dbReference type="GO" id="GO:0008201">
    <property type="term" value="F:heparin binding"/>
    <property type="evidence" value="ECO:0007669"/>
    <property type="project" value="TreeGrafter"/>
</dbReference>
<dbReference type="PANTHER" id="PTHR11348:SF33">
    <property type="entry name" value="CELLULAR COMMUNICATION NETWORK FACTOR 1, LIKE 1 PRECURSOR-RELATED"/>
    <property type="match status" value="1"/>
</dbReference>
<dbReference type="InterPro" id="IPR006207">
    <property type="entry name" value="Cys_knot_C"/>
</dbReference>
<dbReference type="SMART" id="SM00214">
    <property type="entry name" value="VWC"/>
    <property type="match status" value="1"/>
</dbReference>
<dbReference type="RefSeq" id="XP_030636834.1">
    <property type="nucleotide sequence ID" value="XM_030780974.1"/>
</dbReference>
<dbReference type="SMART" id="SM00209">
    <property type="entry name" value="TSP1"/>
    <property type="match status" value="1"/>
</dbReference>
<dbReference type="PROSITE" id="PS50092">
    <property type="entry name" value="TSP1"/>
    <property type="match status" value="1"/>
</dbReference>
<dbReference type="PROSITE" id="PS01225">
    <property type="entry name" value="CTCK_2"/>
    <property type="match status" value="1"/>
</dbReference>
<evidence type="ECO:0000256" key="4">
    <source>
        <dbReference type="PROSITE-ProRule" id="PRU00039"/>
    </source>
</evidence>
<dbReference type="CTD" id="550346"/>
<evidence type="ECO:0000256" key="2">
    <source>
        <dbReference type="ARBA" id="ARBA00022729"/>
    </source>
</evidence>
<dbReference type="OrthoDB" id="365605at2759"/>
<dbReference type="Gene3D" id="2.20.100.10">
    <property type="entry name" value="Thrombospondin type-1 (TSP1) repeat"/>
    <property type="match status" value="1"/>
</dbReference>
<dbReference type="GO" id="GO:0045597">
    <property type="term" value="P:positive regulation of cell differentiation"/>
    <property type="evidence" value="ECO:0007669"/>
    <property type="project" value="TreeGrafter"/>
</dbReference>
<name>A0A6J2VY97_CHACN</name>
<accession>A0A6J2VY97</accession>
<dbReference type="GO" id="GO:0007155">
    <property type="term" value="P:cell adhesion"/>
    <property type="evidence" value="ECO:0007669"/>
    <property type="project" value="TreeGrafter"/>
</dbReference>
<keyword evidence="2 5" id="KW-0732">Signal</keyword>
<evidence type="ECO:0000256" key="3">
    <source>
        <dbReference type="ARBA" id="ARBA00023157"/>
    </source>
</evidence>
<proteinExistence type="inferred from homology"/>
<evidence type="ECO:0000256" key="1">
    <source>
        <dbReference type="ARBA" id="ARBA00008125"/>
    </source>
</evidence>
<evidence type="ECO:0000256" key="5">
    <source>
        <dbReference type="SAM" id="SignalP"/>
    </source>
</evidence>
<dbReference type="GeneID" id="115817760"/>
<dbReference type="InterPro" id="IPR000867">
    <property type="entry name" value="IGFBP-like"/>
</dbReference>
<evidence type="ECO:0000259" key="6">
    <source>
        <dbReference type="PROSITE" id="PS01225"/>
    </source>
</evidence>
<evidence type="ECO:0000259" key="8">
    <source>
        <dbReference type="PROSITE" id="PS51323"/>
    </source>
</evidence>
<dbReference type="SMART" id="SM00041">
    <property type="entry name" value="CT"/>
    <property type="match status" value="1"/>
</dbReference>
<dbReference type="Pfam" id="PF00219">
    <property type="entry name" value="IGFBP"/>
    <property type="match status" value="1"/>
</dbReference>
<dbReference type="Pfam" id="PF00093">
    <property type="entry name" value="VWC"/>
    <property type="match status" value="1"/>
</dbReference>
<dbReference type="PROSITE" id="PS50184">
    <property type="entry name" value="VWFC_2"/>
    <property type="match status" value="1"/>
</dbReference>
<dbReference type="Proteomes" id="UP000504632">
    <property type="component" value="Chromosome 1"/>
</dbReference>
<feature type="domain" description="IGFBP N-terminal" evidence="8">
    <location>
        <begin position="21"/>
        <end position="93"/>
    </location>
</feature>
<protein>
    <submittedName>
        <fullName evidence="10">Cellular communication network factor 1, like 1</fullName>
    </submittedName>
</protein>
<dbReference type="PROSITE" id="PS01208">
    <property type="entry name" value="VWFC_1"/>
    <property type="match status" value="1"/>
</dbReference>
<dbReference type="GO" id="GO:0030335">
    <property type="term" value="P:positive regulation of cell migration"/>
    <property type="evidence" value="ECO:0007669"/>
    <property type="project" value="TreeGrafter"/>
</dbReference>
<dbReference type="InterPro" id="IPR036383">
    <property type="entry name" value="TSP1_rpt_sf"/>
</dbReference>
<sequence length="377" mass="41514">MVSRPASFLTLTLLYWAAVTVEGECPQKCSCPAMPHACPPGISTVLDSCGCCRVCARQFNQDCSLTEPCDHIKGLHCHLGAEGNVERGICRAEAQGRPCELNGRVYQHGENFQLSCQHQCSCIDGVVGCMPLCPYEVPLPDWRCSRPRLARLPGRCCEEWVCDDDNSIGDDTVLTGPAPETPKHPDLFSNDLVATPPLDLGAGAPNQEWTSSVQSPALVAPKCLHQTTDWSPCSATCGMGVSSRVTNGNAECRLVRETRLCEIRQCGFSLPPLLKKGKKCQRTVRLQKPVRITFAGCSTTRRYRPRLCGSCTDGRCCKPALTRTVRLRFRCPGSQRHFTRSVMWIQRCTCNQNCENQGLGSIPESLSLPNDIHTYTH</sequence>